<evidence type="ECO:0000256" key="1">
    <source>
        <dbReference type="ARBA" id="ARBA00022448"/>
    </source>
</evidence>
<protein>
    <submittedName>
        <fullName evidence="3">ATP-binding cassette domain-containing protein</fullName>
    </submittedName>
</protein>
<dbReference type="PANTHER" id="PTHR42788:SF13">
    <property type="entry name" value="ALIPHATIC SULFONATES IMPORT ATP-BINDING PROTEIN SSUB"/>
    <property type="match status" value="1"/>
</dbReference>
<gene>
    <name evidence="3" type="ORF">ACFPYJ_11195</name>
</gene>
<dbReference type="GO" id="GO:0005524">
    <property type="term" value="F:ATP binding"/>
    <property type="evidence" value="ECO:0007669"/>
    <property type="project" value="UniProtKB-KW"/>
</dbReference>
<accession>A0ABW0VUX0</accession>
<evidence type="ECO:0000259" key="2">
    <source>
        <dbReference type="Pfam" id="PF00005"/>
    </source>
</evidence>
<sequence>MLLINRLVKTYLSENKPVTVLSLTSLEVHAQQKIALVGPSGCGKSTLLNIIAGIVRPSSGQIRVLDTDILQLNETRMDAFIAVGLYQNRCYTLFLLMFLLHVLS</sequence>
<dbReference type="SUPFAM" id="SSF52540">
    <property type="entry name" value="P-loop containing nucleoside triphosphate hydrolases"/>
    <property type="match status" value="1"/>
</dbReference>
<dbReference type="InterPro" id="IPR050166">
    <property type="entry name" value="ABC_transporter_ATP-bind"/>
</dbReference>
<name>A0ABW0VUX0_9BACL</name>
<keyword evidence="1" id="KW-0813">Transport</keyword>
<dbReference type="RefSeq" id="WP_379188208.1">
    <property type="nucleotide sequence ID" value="NZ_JBHSOW010000040.1"/>
</dbReference>
<keyword evidence="4" id="KW-1185">Reference proteome</keyword>
<organism evidence="3 4">
    <name type="scientific">Paenibacillus solisilvae</name>
    <dbReference type="NCBI Taxonomy" id="2486751"/>
    <lineage>
        <taxon>Bacteria</taxon>
        <taxon>Bacillati</taxon>
        <taxon>Bacillota</taxon>
        <taxon>Bacilli</taxon>
        <taxon>Bacillales</taxon>
        <taxon>Paenibacillaceae</taxon>
        <taxon>Paenibacillus</taxon>
    </lineage>
</organism>
<dbReference type="Proteomes" id="UP001596047">
    <property type="component" value="Unassembled WGS sequence"/>
</dbReference>
<keyword evidence="3" id="KW-0067">ATP-binding</keyword>
<dbReference type="Gene3D" id="3.40.50.300">
    <property type="entry name" value="P-loop containing nucleotide triphosphate hydrolases"/>
    <property type="match status" value="1"/>
</dbReference>
<evidence type="ECO:0000313" key="4">
    <source>
        <dbReference type="Proteomes" id="UP001596047"/>
    </source>
</evidence>
<dbReference type="InterPro" id="IPR003439">
    <property type="entry name" value="ABC_transporter-like_ATP-bd"/>
</dbReference>
<dbReference type="PANTHER" id="PTHR42788">
    <property type="entry name" value="TAURINE IMPORT ATP-BINDING PROTEIN-RELATED"/>
    <property type="match status" value="1"/>
</dbReference>
<proteinExistence type="predicted"/>
<evidence type="ECO:0000313" key="3">
    <source>
        <dbReference type="EMBL" id="MFC5649677.1"/>
    </source>
</evidence>
<comment type="caution">
    <text evidence="3">The sequence shown here is derived from an EMBL/GenBank/DDBJ whole genome shotgun (WGS) entry which is preliminary data.</text>
</comment>
<dbReference type="Pfam" id="PF00005">
    <property type="entry name" value="ABC_tran"/>
    <property type="match status" value="1"/>
</dbReference>
<feature type="domain" description="ABC transporter" evidence="2">
    <location>
        <begin position="24"/>
        <end position="76"/>
    </location>
</feature>
<reference evidence="4" key="1">
    <citation type="journal article" date="2019" name="Int. J. Syst. Evol. Microbiol.">
        <title>The Global Catalogue of Microorganisms (GCM) 10K type strain sequencing project: providing services to taxonomists for standard genome sequencing and annotation.</title>
        <authorList>
            <consortium name="The Broad Institute Genomics Platform"/>
            <consortium name="The Broad Institute Genome Sequencing Center for Infectious Disease"/>
            <person name="Wu L."/>
            <person name="Ma J."/>
        </authorList>
    </citation>
    <scope>NUCLEOTIDE SEQUENCE [LARGE SCALE GENOMIC DNA]</scope>
    <source>
        <strain evidence="4">CGMCC 1.3240</strain>
    </source>
</reference>
<dbReference type="EMBL" id="JBHSOW010000040">
    <property type="protein sequence ID" value="MFC5649677.1"/>
    <property type="molecule type" value="Genomic_DNA"/>
</dbReference>
<keyword evidence="3" id="KW-0547">Nucleotide-binding</keyword>
<dbReference type="InterPro" id="IPR027417">
    <property type="entry name" value="P-loop_NTPase"/>
</dbReference>